<dbReference type="InterPro" id="IPR050227">
    <property type="entry name" value="Rab"/>
</dbReference>
<organism evidence="3 4">
    <name type="scientific">Tritrichomonas musculus</name>
    <dbReference type="NCBI Taxonomy" id="1915356"/>
    <lineage>
        <taxon>Eukaryota</taxon>
        <taxon>Metamonada</taxon>
        <taxon>Parabasalia</taxon>
        <taxon>Tritrichomonadida</taxon>
        <taxon>Tritrichomonadidae</taxon>
        <taxon>Tritrichomonas</taxon>
    </lineage>
</organism>
<dbReference type="EMBL" id="JAPFFF010000001">
    <property type="protein sequence ID" value="KAK8900367.1"/>
    <property type="molecule type" value="Genomic_DNA"/>
</dbReference>
<proteinExistence type="predicted"/>
<dbReference type="NCBIfam" id="TIGR00231">
    <property type="entry name" value="small_GTP"/>
    <property type="match status" value="1"/>
</dbReference>
<accession>A0ABR2LAK5</accession>
<keyword evidence="1" id="KW-0547">Nucleotide-binding</keyword>
<dbReference type="Gene3D" id="3.40.50.300">
    <property type="entry name" value="P-loop containing nucleotide triphosphate hydrolases"/>
    <property type="match status" value="1"/>
</dbReference>
<dbReference type="PANTHER" id="PTHR47977">
    <property type="entry name" value="RAS-RELATED PROTEIN RAB"/>
    <property type="match status" value="1"/>
</dbReference>
<dbReference type="InterPro" id="IPR005225">
    <property type="entry name" value="Small_GTP-bd"/>
</dbReference>
<evidence type="ECO:0000256" key="1">
    <source>
        <dbReference type="ARBA" id="ARBA00022741"/>
    </source>
</evidence>
<gene>
    <name evidence="3" type="ORF">M9Y10_002694</name>
</gene>
<evidence type="ECO:0000313" key="4">
    <source>
        <dbReference type="Proteomes" id="UP001470230"/>
    </source>
</evidence>
<keyword evidence="4" id="KW-1185">Reference proteome</keyword>
<protein>
    <submittedName>
        <fullName evidence="3">Uncharacterized protein</fullName>
    </submittedName>
</protein>
<dbReference type="CDD" id="cd00154">
    <property type="entry name" value="Rab"/>
    <property type="match status" value="1"/>
</dbReference>
<dbReference type="SMART" id="SM00175">
    <property type="entry name" value="RAB"/>
    <property type="match status" value="1"/>
</dbReference>
<sequence length="240" mass="27137">MIHLPSSNQQNNNRISKSEYKVVFVGESTVGKTSIINIANTNEFSDTTPTIGAYFLVNTYMINNCQVKLNLWDTAGQERYRSLTPIYFREMDAGVLIYAIDNIESFNSIPKWYESIMSEQNHKPPLYLVGNKADVIDVNDDDNSGVKDDKNSDISNSEIINDSDSDHSVPTRVVSYQMGEEMAQKIGAKFFEVSAKTRKDEIKKLIYTIAEDVSSKKEMFTQKIQPDIQLKASEKKGCCD</sequence>
<dbReference type="SMART" id="SM00174">
    <property type="entry name" value="RHO"/>
    <property type="match status" value="1"/>
</dbReference>
<dbReference type="PRINTS" id="PR00449">
    <property type="entry name" value="RASTRNSFRMNG"/>
</dbReference>
<dbReference type="PROSITE" id="PS51419">
    <property type="entry name" value="RAB"/>
    <property type="match status" value="1"/>
</dbReference>
<dbReference type="Proteomes" id="UP001470230">
    <property type="component" value="Unassembled WGS sequence"/>
</dbReference>
<dbReference type="InterPro" id="IPR027417">
    <property type="entry name" value="P-loop_NTPase"/>
</dbReference>
<dbReference type="SMART" id="SM00173">
    <property type="entry name" value="RAS"/>
    <property type="match status" value="1"/>
</dbReference>
<evidence type="ECO:0000313" key="3">
    <source>
        <dbReference type="EMBL" id="KAK8900367.1"/>
    </source>
</evidence>
<dbReference type="PROSITE" id="PS51420">
    <property type="entry name" value="RHO"/>
    <property type="match status" value="1"/>
</dbReference>
<comment type="caution">
    <text evidence="3">The sequence shown here is derived from an EMBL/GenBank/DDBJ whole genome shotgun (WGS) entry which is preliminary data.</text>
</comment>
<name>A0ABR2LAK5_9EUKA</name>
<dbReference type="InterPro" id="IPR001806">
    <property type="entry name" value="Small_GTPase"/>
</dbReference>
<keyword evidence="2" id="KW-0342">GTP-binding</keyword>
<dbReference type="SUPFAM" id="SSF52540">
    <property type="entry name" value="P-loop containing nucleoside triphosphate hydrolases"/>
    <property type="match status" value="1"/>
</dbReference>
<evidence type="ECO:0000256" key="2">
    <source>
        <dbReference type="ARBA" id="ARBA00023134"/>
    </source>
</evidence>
<dbReference type="PROSITE" id="PS51421">
    <property type="entry name" value="RAS"/>
    <property type="match status" value="1"/>
</dbReference>
<dbReference type="Pfam" id="PF00071">
    <property type="entry name" value="Ras"/>
    <property type="match status" value="1"/>
</dbReference>
<reference evidence="3 4" key="1">
    <citation type="submission" date="2024-04" db="EMBL/GenBank/DDBJ databases">
        <title>Tritrichomonas musculus Genome.</title>
        <authorList>
            <person name="Alves-Ferreira E."/>
            <person name="Grigg M."/>
            <person name="Lorenzi H."/>
            <person name="Galac M."/>
        </authorList>
    </citation>
    <scope>NUCLEOTIDE SEQUENCE [LARGE SCALE GENOMIC DNA]</scope>
    <source>
        <strain evidence="3 4">EAF2021</strain>
    </source>
</reference>